<accession>A0AAV5MEW2</accession>
<dbReference type="InterPro" id="IPR045874">
    <property type="entry name" value="LRK10/LRL21-25-like"/>
</dbReference>
<evidence type="ECO:0000256" key="5">
    <source>
        <dbReference type="ARBA" id="ARBA00022989"/>
    </source>
</evidence>
<keyword evidence="3" id="KW-0812">Transmembrane</keyword>
<sequence length="192" mass="21868">MPVRYSYSDIKKMINGFKEKLGEGGFNKVYEARPKSGGLATVKLLGKSKVTSQDFFSEVATLEEFTMSTCFGMLLMETASMRRNLNPHAEHSSQIYFPTWVSQQLNKGMELEITEATEDEKRIAKKMITVAWWCIQVKPSDRPSMSKVVEMLEADLESLEMPPRPFQMYPYATEEDDAKMKTNSTELSCCLS</sequence>
<dbReference type="SUPFAM" id="SSF56112">
    <property type="entry name" value="Protein kinase-like (PK-like)"/>
    <property type="match status" value="1"/>
</dbReference>
<keyword evidence="4" id="KW-0732">Signal</keyword>
<keyword evidence="2" id="KW-0808">Transferase</keyword>
<name>A0AAV5MEW2_9ROSI</name>
<organism evidence="8 9">
    <name type="scientific">Rubroshorea leprosula</name>
    <dbReference type="NCBI Taxonomy" id="152421"/>
    <lineage>
        <taxon>Eukaryota</taxon>
        <taxon>Viridiplantae</taxon>
        <taxon>Streptophyta</taxon>
        <taxon>Embryophyta</taxon>
        <taxon>Tracheophyta</taxon>
        <taxon>Spermatophyta</taxon>
        <taxon>Magnoliopsida</taxon>
        <taxon>eudicotyledons</taxon>
        <taxon>Gunneridae</taxon>
        <taxon>Pentapetalae</taxon>
        <taxon>rosids</taxon>
        <taxon>malvids</taxon>
        <taxon>Malvales</taxon>
        <taxon>Dipterocarpaceae</taxon>
        <taxon>Rubroshorea</taxon>
    </lineage>
</organism>
<evidence type="ECO:0000313" key="8">
    <source>
        <dbReference type="EMBL" id="GKV48075.1"/>
    </source>
</evidence>
<dbReference type="Gene3D" id="3.30.200.20">
    <property type="entry name" value="Phosphorylase Kinase, domain 1"/>
    <property type="match status" value="1"/>
</dbReference>
<dbReference type="AlphaFoldDB" id="A0AAV5MEW2"/>
<evidence type="ECO:0000256" key="3">
    <source>
        <dbReference type="ARBA" id="ARBA00022692"/>
    </source>
</evidence>
<evidence type="ECO:0000313" key="9">
    <source>
        <dbReference type="Proteomes" id="UP001054252"/>
    </source>
</evidence>
<dbReference type="EMBL" id="BPVZ01000245">
    <property type="protein sequence ID" value="GKV48075.1"/>
    <property type="molecule type" value="Genomic_DNA"/>
</dbReference>
<comment type="caution">
    <text evidence="8">The sequence shown here is derived from an EMBL/GenBank/DDBJ whole genome shotgun (WGS) entry which is preliminary data.</text>
</comment>
<proteinExistence type="predicted"/>
<evidence type="ECO:0000256" key="4">
    <source>
        <dbReference type="ARBA" id="ARBA00022729"/>
    </source>
</evidence>
<evidence type="ECO:0000256" key="1">
    <source>
        <dbReference type="ARBA" id="ARBA00004479"/>
    </source>
</evidence>
<keyword evidence="5" id="KW-1133">Transmembrane helix</keyword>
<comment type="subcellular location">
    <subcellularLocation>
        <location evidence="1">Membrane</location>
        <topology evidence="1">Single-pass type I membrane protein</topology>
    </subcellularLocation>
</comment>
<protein>
    <submittedName>
        <fullName evidence="8">Uncharacterized protein</fullName>
    </submittedName>
</protein>
<dbReference type="Proteomes" id="UP001054252">
    <property type="component" value="Unassembled WGS sequence"/>
</dbReference>
<keyword evidence="9" id="KW-1185">Reference proteome</keyword>
<keyword evidence="6" id="KW-0472">Membrane</keyword>
<dbReference type="GO" id="GO:0004674">
    <property type="term" value="F:protein serine/threonine kinase activity"/>
    <property type="evidence" value="ECO:0007669"/>
    <property type="project" value="UniProtKB-KW"/>
</dbReference>
<dbReference type="Gene3D" id="1.10.510.10">
    <property type="entry name" value="Transferase(Phosphotransferase) domain 1"/>
    <property type="match status" value="1"/>
</dbReference>
<evidence type="ECO:0000256" key="2">
    <source>
        <dbReference type="ARBA" id="ARBA00022527"/>
    </source>
</evidence>
<evidence type="ECO:0000256" key="7">
    <source>
        <dbReference type="ARBA" id="ARBA00023180"/>
    </source>
</evidence>
<gene>
    <name evidence="8" type="ORF">SLEP1_g54911</name>
</gene>
<dbReference type="GO" id="GO:0016020">
    <property type="term" value="C:membrane"/>
    <property type="evidence" value="ECO:0007669"/>
    <property type="project" value="UniProtKB-SubCell"/>
</dbReference>
<evidence type="ECO:0000256" key="6">
    <source>
        <dbReference type="ARBA" id="ARBA00023136"/>
    </source>
</evidence>
<keyword evidence="2" id="KW-0723">Serine/threonine-protein kinase</keyword>
<keyword evidence="7" id="KW-0325">Glycoprotein</keyword>
<dbReference type="InterPro" id="IPR011009">
    <property type="entry name" value="Kinase-like_dom_sf"/>
</dbReference>
<reference evidence="8 9" key="1">
    <citation type="journal article" date="2021" name="Commun. Biol.">
        <title>The genome of Shorea leprosula (Dipterocarpaceae) highlights the ecological relevance of drought in aseasonal tropical rainforests.</title>
        <authorList>
            <person name="Ng K.K.S."/>
            <person name="Kobayashi M.J."/>
            <person name="Fawcett J.A."/>
            <person name="Hatakeyama M."/>
            <person name="Paape T."/>
            <person name="Ng C.H."/>
            <person name="Ang C.C."/>
            <person name="Tnah L.H."/>
            <person name="Lee C.T."/>
            <person name="Nishiyama T."/>
            <person name="Sese J."/>
            <person name="O'Brien M.J."/>
            <person name="Copetti D."/>
            <person name="Mohd Noor M.I."/>
            <person name="Ong R.C."/>
            <person name="Putra M."/>
            <person name="Sireger I.Z."/>
            <person name="Indrioko S."/>
            <person name="Kosugi Y."/>
            <person name="Izuno A."/>
            <person name="Isagi Y."/>
            <person name="Lee S.L."/>
            <person name="Shimizu K.K."/>
        </authorList>
    </citation>
    <scope>NUCLEOTIDE SEQUENCE [LARGE SCALE GENOMIC DNA]</scope>
    <source>
        <strain evidence="8">214</strain>
    </source>
</reference>
<dbReference type="PANTHER" id="PTHR27009">
    <property type="entry name" value="RUST RESISTANCE KINASE LR10-RELATED"/>
    <property type="match status" value="1"/>
</dbReference>
<keyword evidence="2" id="KW-0418">Kinase</keyword>